<protein>
    <recommendedName>
        <fullName evidence="5">C2H2-type domain-containing protein</fullName>
    </recommendedName>
</protein>
<evidence type="ECO:0000259" key="5">
    <source>
        <dbReference type="PROSITE" id="PS50157"/>
    </source>
</evidence>
<keyword evidence="3" id="KW-0479">Metal-binding</keyword>
<evidence type="ECO:0000256" key="4">
    <source>
        <dbReference type="SAM" id="MobiDB-lite"/>
    </source>
</evidence>
<dbReference type="GO" id="GO:0003700">
    <property type="term" value="F:DNA-binding transcription factor activity"/>
    <property type="evidence" value="ECO:0007669"/>
    <property type="project" value="TreeGrafter"/>
</dbReference>
<evidence type="ECO:0000256" key="3">
    <source>
        <dbReference type="PROSITE-ProRule" id="PRU00042"/>
    </source>
</evidence>
<feature type="domain" description="C2H2-type" evidence="5">
    <location>
        <begin position="382"/>
        <end position="417"/>
    </location>
</feature>
<dbReference type="Proteomes" id="UP000054564">
    <property type="component" value="Unassembled WGS sequence"/>
</dbReference>
<evidence type="ECO:0000313" key="7">
    <source>
        <dbReference type="Proteomes" id="UP000054564"/>
    </source>
</evidence>
<dbReference type="InterPro" id="IPR013087">
    <property type="entry name" value="Znf_C2H2_type"/>
</dbReference>
<keyword evidence="7" id="KW-1185">Reference proteome</keyword>
<name>A0A0L0VN70_9BASI</name>
<gene>
    <name evidence="6" type="ORF">PSTG_06138</name>
</gene>
<dbReference type="PROSITE" id="PS50157">
    <property type="entry name" value="ZINC_FINGER_C2H2_2"/>
    <property type="match status" value="2"/>
</dbReference>
<reference evidence="7" key="1">
    <citation type="submission" date="2014-03" db="EMBL/GenBank/DDBJ databases">
        <title>The Genome Sequence of Puccinia striiformis f. sp. tritici PST-78.</title>
        <authorList>
            <consortium name="The Broad Institute Genome Sequencing Platform"/>
            <person name="Cuomo C."/>
            <person name="Hulbert S."/>
            <person name="Chen X."/>
            <person name="Walker B."/>
            <person name="Young S.K."/>
            <person name="Zeng Q."/>
            <person name="Gargeya S."/>
            <person name="Fitzgerald M."/>
            <person name="Haas B."/>
            <person name="Abouelleil A."/>
            <person name="Alvarado L."/>
            <person name="Arachchi H.M."/>
            <person name="Berlin A.M."/>
            <person name="Chapman S.B."/>
            <person name="Goldberg J."/>
            <person name="Griggs A."/>
            <person name="Gujja S."/>
            <person name="Hansen M."/>
            <person name="Howarth C."/>
            <person name="Imamovic A."/>
            <person name="Larimer J."/>
            <person name="McCowan C."/>
            <person name="Montmayeur A."/>
            <person name="Murphy C."/>
            <person name="Neiman D."/>
            <person name="Pearson M."/>
            <person name="Priest M."/>
            <person name="Roberts A."/>
            <person name="Saif S."/>
            <person name="Shea T."/>
            <person name="Sisk P."/>
            <person name="Sykes S."/>
            <person name="Wortman J."/>
            <person name="Nusbaum C."/>
            <person name="Birren B."/>
        </authorList>
    </citation>
    <scope>NUCLEOTIDE SEQUENCE [LARGE SCALE GENOMIC DNA]</scope>
    <source>
        <strain evidence="7">race PST-78</strain>
    </source>
</reference>
<dbReference type="GO" id="GO:0008270">
    <property type="term" value="F:zinc ion binding"/>
    <property type="evidence" value="ECO:0007669"/>
    <property type="project" value="UniProtKB-KW"/>
</dbReference>
<dbReference type="GO" id="GO:1990527">
    <property type="term" value="C:Tec1p-Ste12p-Dig1p complex"/>
    <property type="evidence" value="ECO:0007669"/>
    <property type="project" value="TreeGrafter"/>
</dbReference>
<dbReference type="PROSITE" id="PS00028">
    <property type="entry name" value="ZINC_FINGER_C2H2_1"/>
    <property type="match status" value="1"/>
</dbReference>
<dbReference type="STRING" id="1165861.A0A0L0VN70"/>
<feature type="region of interest" description="Disordered" evidence="4">
    <location>
        <begin position="458"/>
        <end position="484"/>
    </location>
</feature>
<proteinExistence type="predicted"/>
<feature type="region of interest" description="Disordered" evidence="4">
    <location>
        <begin position="326"/>
        <end position="349"/>
    </location>
</feature>
<dbReference type="PANTHER" id="PTHR47427:SF2">
    <property type="entry name" value="C2H2-TYPE DOMAIN-CONTAINING PROTEIN"/>
    <property type="match status" value="1"/>
</dbReference>
<dbReference type="SMART" id="SM00355">
    <property type="entry name" value="ZnF_C2H2"/>
    <property type="match status" value="2"/>
</dbReference>
<dbReference type="GO" id="GO:1990526">
    <property type="term" value="C:Ste12p-Dig1p-Dig2p complex"/>
    <property type="evidence" value="ECO:0007669"/>
    <property type="project" value="TreeGrafter"/>
</dbReference>
<feature type="compositionally biased region" description="Polar residues" evidence="4">
    <location>
        <begin position="458"/>
        <end position="467"/>
    </location>
</feature>
<evidence type="ECO:0000256" key="1">
    <source>
        <dbReference type="ARBA" id="ARBA00004123"/>
    </source>
</evidence>
<dbReference type="EMBL" id="AJIL01000035">
    <property type="protein sequence ID" value="KNF00724.1"/>
    <property type="molecule type" value="Genomic_DNA"/>
</dbReference>
<dbReference type="InterPro" id="IPR036236">
    <property type="entry name" value="Znf_C2H2_sf"/>
</dbReference>
<keyword evidence="2" id="KW-0539">Nucleus</keyword>
<accession>A0A0L0VN70</accession>
<keyword evidence="3" id="KW-0862">Zinc</keyword>
<keyword evidence="3" id="KW-0863">Zinc-finger</keyword>
<dbReference type="SUPFAM" id="SSF57667">
    <property type="entry name" value="beta-beta-alpha zinc fingers"/>
    <property type="match status" value="1"/>
</dbReference>
<sequence>MLHSNHQPSVEGSSPQCYPESWSEPTPGALSYESSAATIPGADDVSDLELMSFCTGFKAHCATGPGEALLPHFDDDANQVMPDIYPFPMALPHDSSYNALENITTNFEEGSGSYQKYDEVSPGFLVPTNIGYEASPSSFSSRSGTAGHERNDFRFSVPAQELSSPLSHGCGFASNQGFPFYTDFDQSGIDWNLSSAYATQIHQNRSPLQCMPISLNHPHDQLLGPRGEVGTPIESPVDLKSSTALAFAHSAIQLDPENPWSTAPRQRIDSPFSHIEVHTSRFVQPTSLMSHQEPSGKPTDPVPDPRLAASGKASFLPGNWETRSTFGEENINDNHKPIKRGVVGTRSSRRKNHAIEPLTGALTEAKRSRDFAHSAKTSDGKFVCRRICKDTEEICGRKFQRSEHLKRHFATHEELKPFQCAICERYFGRTDNLTQHIKTHENVHGRNTKLLRAKLLQKTEQNKTGQKTGRKPTGYNGRTRASRL</sequence>
<feature type="compositionally biased region" description="Polar residues" evidence="4">
    <location>
        <begin position="1"/>
        <end position="16"/>
    </location>
</feature>
<feature type="region of interest" description="Disordered" evidence="4">
    <location>
        <begin position="1"/>
        <end position="26"/>
    </location>
</feature>
<comment type="caution">
    <text evidence="6">The sequence shown here is derived from an EMBL/GenBank/DDBJ whole genome shotgun (WGS) entry which is preliminary data.</text>
</comment>
<dbReference type="OrthoDB" id="654211at2759"/>
<organism evidence="6 7">
    <name type="scientific">Puccinia striiformis f. sp. tritici PST-78</name>
    <dbReference type="NCBI Taxonomy" id="1165861"/>
    <lineage>
        <taxon>Eukaryota</taxon>
        <taxon>Fungi</taxon>
        <taxon>Dikarya</taxon>
        <taxon>Basidiomycota</taxon>
        <taxon>Pucciniomycotina</taxon>
        <taxon>Pucciniomycetes</taxon>
        <taxon>Pucciniales</taxon>
        <taxon>Pucciniaceae</taxon>
        <taxon>Puccinia</taxon>
    </lineage>
</organism>
<dbReference type="GO" id="GO:0005634">
    <property type="term" value="C:nucleus"/>
    <property type="evidence" value="ECO:0007669"/>
    <property type="project" value="UniProtKB-SubCell"/>
</dbReference>
<dbReference type="AlphaFoldDB" id="A0A0L0VN70"/>
<evidence type="ECO:0000313" key="6">
    <source>
        <dbReference type="EMBL" id="KNF00724.1"/>
    </source>
</evidence>
<evidence type="ECO:0000256" key="2">
    <source>
        <dbReference type="ARBA" id="ARBA00023242"/>
    </source>
</evidence>
<dbReference type="Pfam" id="PF00096">
    <property type="entry name" value="zf-C2H2"/>
    <property type="match status" value="1"/>
</dbReference>
<comment type="subcellular location">
    <subcellularLocation>
        <location evidence="1">Nucleus</location>
    </subcellularLocation>
</comment>
<feature type="region of interest" description="Disordered" evidence="4">
    <location>
        <begin position="286"/>
        <end position="314"/>
    </location>
</feature>
<feature type="domain" description="C2H2-type" evidence="5">
    <location>
        <begin position="418"/>
        <end position="445"/>
    </location>
</feature>
<dbReference type="PANTHER" id="PTHR47427">
    <property type="entry name" value="PROTEIN STE12"/>
    <property type="match status" value="1"/>
</dbReference>
<dbReference type="Gene3D" id="3.30.160.60">
    <property type="entry name" value="Classic Zinc Finger"/>
    <property type="match status" value="2"/>
</dbReference>
<dbReference type="InterPro" id="IPR052127">
    <property type="entry name" value="STE12_transcription_factor"/>
</dbReference>